<dbReference type="GO" id="GO:0005524">
    <property type="term" value="F:ATP binding"/>
    <property type="evidence" value="ECO:0007669"/>
    <property type="project" value="TreeGrafter"/>
</dbReference>
<dbReference type="CDD" id="cd06223">
    <property type="entry name" value="PRTases_typeI"/>
    <property type="match status" value="1"/>
</dbReference>
<dbReference type="Pfam" id="PF14572">
    <property type="entry name" value="Pribosyl_synth"/>
    <property type="match status" value="1"/>
</dbReference>
<comment type="similarity">
    <text evidence="1">Belongs to the ribose-phosphate pyrophosphokinase family.</text>
</comment>
<comment type="caution">
    <text evidence="4">The sequence shown here is derived from an EMBL/GenBank/DDBJ whole genome shotgun (WGS) entry which is preliminary data.</text>
</comment>
<dbReference type="PANTHER" id="PTHR10210:SF53">
    <property type="entry name" value="GH23275P"/>
    <property type="match status" value="1"/>
</dbReference>
<dbReference type="GO" id="GO:0006164">
    <property type="term" value="P:purine nucleotide biosynthetic process"/>
    <property type="evidence" value="ECO:0007669"/>
    <property type="project" value="TreeGrafter"/>
</dbReference>
<evidence type="ECO:0000256" key="2">
    <source>
        <dbReference type="ARBA" id="ARBA00022727"/>
    </source>
</evidence>
<dbReference type="SMART" id="SM01400">
    <property type="entry name" value="Pribosyltran_N"/>
    <property type="match status" value="1"/>
</dbReference>
<dbReference type="GO" id="GO:0002189">
    <property type="term" value="C:ribose phosphate diphosphokinase complex"/>
    <property type="evidence" value="ECO:0007669"/>
    <property type="project" value="TreeGrafter"/>
</dbReference>
<keyword evidence="2" id="KW-0545">Nucleotide biosynthesis</keyword>
<dbReference type="VEuPathDB" id="VectorBase:SSCA009278"/>
<dbReference type="EMBL" id="JXLN01007192">
    <property type="protein sequence ID" value="KPM04059.1"/>
    <property type="molecule type" value="Genomic_DNA"/>
</dbReference>
<dbReference type="OrthoDB" id="413572at2759"/>
<name>A0A131ZZX4_SARSC</name>
<organism evidence="4 5">
    <name type="scientific">Sarcoptes scabiei</name>
    <name type="common">Itch mite</name>
    <name type="synonym">Acarus scabiei</name>
    <dbReference type="NCBI Taxonomy" id="52283"/>
    <lineage>
        <taxon>Eukaryota</taxon>
        <taxon>Metazoa</taxon>
        <taxon>Ecdysozoa</taxon>
        <taxon>Arthropoda</taxon>
        <taxon>Chelicerata</taxon>
        <taxon>Arachnida</taxon>
        <taxon>Acari</taxon>
        <taxon>Acariformes</taxon>
        <taxon>Sarcoptiformes</taxon>
        <taxon>Astigmata</taxon>
        <taxon>Psoroptidia</taxon>
        <taxon>Sarcoptoidea</taxon>
        <taxon>Sarcoptidae</taxon>
        <taxon>Sarcoptinae</taxon>
        <taxon>Sarcoptes</taxon>
    </lineage>
</organism>
<feature type="domain" description="Ribose-phosphate pyrophosphokinase N-terminal" evidence="3">
    <location>
        <begin position="7"/>
        <end position="123"/>
    </location>
</feature>
<dbReference type="Proteomes" id="UP000616769">
    <property type="component" value="Unassembled WGS sequence"/>
</dbReference>
<dbReference type="PANTHER" id="PTHR10210">
    <property type="entry name" value="RIBOSE-PHOSPHATE DIPHOSPHOKINASE FAMILY MEMBER"/>
    <property type="match status" value="1"/>
</dbReference>
<dbReference type="GO" id="GO:0006015">
    <property type="term" value="P:5-phosphoribose 1-diphosphate biosynthetic process"/>
    <property type="evidence" value="ECO:0007669"/>
    <property type="project" value="TreeGrafter"/>
</dbReference>
<dbReference type="GO" id="GO:0004749">
    <property type="term" value="F:ribose phosphate diphosphokinase activity"/>
    <property type="evidence" value="ECO:0007669"/>
    <property type="project" value="TreeGrafter"/>
</dbReference>
<dbReference type="InterPro" id="IPR000836">
    <property type="entry name" value="PRTase_dom"/>
</dbReference>
<gene>
    <name evidence="4" type="ORF">QR98_0024980</name>
</gene>
<evidence type="ECO:0000313" key="4">
    <source>
        <dbReference type="EMBL" id="KPM04059.1"/>
    </source>
</evidence>
<dbReference type="GO" id="GO:0000287">
    <property type="term" value="F:magnesium ion binding"/>
    <property type="evidence" value="ECO:0007669"/>
    <property type="project" value="InterPro"/>
</dbReference>
<evidence type="ECO:0000313" key="5">
    <source>
        <dbReference type="Proteomes" id="UP000616769"/>
    </source>
</evidence>
<dbReference type="AlphaFoldDB" id="A0A131ZZX4"/>
<reference evidence="4 5" key="1">
    <citation type="journal article" date="2015" name="Parasit. Vectors">
        <title>Draft genome of the scabies mite.</title>
        <authorList>
            <person name="Rider S.D.Jr."/>
            <person name="Morgan M.S."/>
            <person name="Arlian L.G."/>
        </authorList>
    </citation>
    <scope>NUCLEOTIDE SEQUENCE [LARGE SCALE GENOMIC DNA]</scope>
    <source>
        <strain evidence="4">Arlian Lab</strain>
    </source>
</reference>
<proteinExistence type="inferred from homology"/>
<dbReference type="InterPro" id="IPR029099">
    <property type="entry name" value="Pribosyltran_N"/>
</dbReference>
<dbReference type="InterPro" id="IPR029057">
    <property type="entry name" value="PRTase-like"/>
</dbReference>
<dbReference type="NCBIfam" id="TIGR01251">
    <property type="entry name" value="ribP_PPkin"/>
    <property type="match status" value="1"/>
</dbReference>
<dbReference type="GO" id="GO:0005737">
    <property type="term" value="C:cytoplasm"/>
    <property type="evidence" value="ECO:0007669"/>
    <property type="project" value="TreeGrafter"/>
</dbReference>
<protein>
    <submittedName>
        <fullName evidence="4">Phosphoribosylpyrophosphate synthetase-associated protein-like protein</fullName>
    </submittedName>
</protein>
<dbReference type="Gene3D" id="3.40.50.2020">
    <property type="match status" value="2"/>
</dbReference>
<evidence type="ECO:0000256" key="1">
    <source>
        <dbReference type="ARBA" id="ARBA00006478"/>
    </source>
</evidence>
<accession>A0A131ZZX4</accession>
<dbReference type="SUPFAM" id="SSF53271">
    <property type="entry name" value="PRTase-like"/>
    <property type="match status" value="2"/>
</dbReference>
<dbReference type="FunFam" id="3.40.50.2020:FF:000014">
    <property type="entry name" value="Ribose-phosphate pyrophosphokinase 1"/>
    <property type="match status" value="1"/>
</dbReference>
<dbReference type="Pfam" id="PF13793">
    <property type="entry name" value="Pribosyltran_N"/>
    <property type="match status" value="1"/>
</dbReference>
<evidence type="ECO:0000259" key="3">
    <source>
        <dbReference type="Pfam" id="PF13793"/>
    </source>
</evidence>
<sequence length="373" mass="42209">MLVNGELVILAGNTHPRLADDICQRLGMKRTDVILYHAGNRETLLQIPSSVRFKDCYIIQTATNTNVNDAIMELLLMGYTCHTSAAKHLVGVIPYLPYGKQSRQRKRGTIAARLLAKMIGRAGFHHIVTVDLHQKEIQGFFDIPVENLRASPFLIEYIQQKMLADQIDRDRLVIVAQQTGSVRKATAYAERLKVDLAILHGTMEVETDAVDGRSSPPPVRSIEMIPGGETLPILTDYRTIRRPLKLVGEVRDKIAILVENIIDDVEQLTRLAHHLKHEEGARKVFLVATHALFSQEASFQLQFQSEFDEIVVTNTEMFFPKIIIPTTVPHDIDEKKFSKIKVIDISILLTEAIRRMHNNESLSYLFTNISVED</sequence>
<dbReference type="InterPro" id="IPR005946">
    <property type="entry name" value="Rib-P_diPkinase"/>
</dbReference>